<accession>A0A921TZS3</accession>
<evidence type="ECO:0000313" key="2">
    <source>
        <dbReference type="EMBL" id="KAG0512576.1"/>
    </source>
</evidence>
<comment type="caution">
    <text evidence="2">The sequence shown here is derived from an EMBL/GenBank/DDBJ whole genome shotgun (WGS) entry which is preliminary data.</text>
</comment>
<feature type="region of interest" description="Disordered" evidence="1">
    <location>
        <begin position="213"/>
        <end position="242"/>
    </location>
</feature>
<sequence length="289" mass="31288">MDVDVGSSAPVVAVVGDGADFDLKRSTADFLSHSWPDAVDRRRGAVRHAQPVPERPHRARLQRLEGVDEDAAGFRHPGSHADDALARLAVVRQPLRQVRNRERRSARERQDGGVPERREAGAHSGAHGGEAEEAGEAGGARGEEEVGGQAKLGGDVERVGAEHVEDDRLDAARRRQRAKEVAERRIRGAEEAEHPGQGEIRLGVVGGRRRRRWRGKHVQGDGGIGGLGARDRGGEAVGVDGRLEDRDGDVDLVSAVAEERLGQLEHRREVADADARIQHHRLLLHGSPG</sequence>
<feature type="compositionally biased region" description="Basic and acidic residues" evidence="1">
    <location>
        <begin position="99"/>
        <end position="121"/>
    </location>
</feature>
<reference evidence="2" key="1">
    <citation type="journal article" date="2019" name="BMC Genomics">
        <title>A new reference genome for Sorghum bicolor reveals high levels of sequence similarity between sweet and grain genotypes: implications for the genetics of sugar metabolism.</title>
        <authorList>
            <person name="Cooper E.A."/>
            <person name="Brenton Z.W."/>
            <person name="Flinn B.S."/>
            <person name="Jenkins J."/>
            <person name="Shu S."/>
            <person name="Flowers D."/>
            <person name="Luo F."/>
            <person name="Wang Y."/>
            <person name="Xia P."/>
            <person name="Barry K."/>
            <person name="Daum C."/>
            <person name="Lipzen A."/>
            <person name="Yoshinaga Y."/>
            <person name="Schmutz J."/>
            <person name="Saski C."/>
            <person name="Vermerris W."/>
            <person name="Kresovich S."/>
        </authorList>
    </citation>
    <scope>NUCLEOTIDE SEQUENCE</scope>
</reference>
<feature type="compositionally biased region" description="Basic and acidic residues" evidence="1">
    <location>
        <begin position="154"/>
        <end position="176"/>
    </location>
</feature>
<dbReference type="EMBL" id="CM027689">
    <property type="protein sequence ID" value="KAG0512576.1"/>
    <property type="molecule type" value="Genomic_DNA"/>
</dbReference>
<organism evidence="2 3">
    <name type="scientific">Sorghum bicolor</name>
    <name type="common">Sorghum</name>
    <name type="synonym">Sorghum vulgare</name>
    <dbReference type="NCBI Taxonomy" id="4558"/>
    <lineage>
        <taxon>Eukaryota</taxon>
        <taxon>Viridiplantae</taxon>
        <taxon>Streptophyta</taxon>
        <taxon>Embryophyta</taxon>
        <taxon>Tracheophyta</taxon>
        <taxon>Spermatophyta</taxon>
        <taxon>Magnoliopsida</taxon>
        <taxon>Liliopsida</taxon>
        <taxon>Poales</taxon>
        <taxon>Poaceae</taxon>
        <taxon>PACMAD clade</taxon>
        <taxon>Panicoideae</taxon>
        <taxon>Andropogonodae</taxon>
        <taxon>Andropogoneae</taxon>
        <taxon>Sorghinae</taxon>
        <taxon>Sorghum</taxon>
    </lineage>
</organism>
<reference evidence="2" key="2">
    <citation type="submission" date="2020-10" db="EMBL/GenBank/DDBJ databases">
        <authorList>
            <person name="Cooper E.A."/>
            <person name="Brenton Z.W."/>
            <person name="Flinn B.S."/>
            <person name="Jenkins J."/>
            <person name="Shu S."/>
            <person name="Flowers D."/>
            <person name="Luo F."/>
            <person name="Wang Y."/>
            <person name="Xia P."/>
            <person name="Barry K."/>
            <person name="Daum C."/>
            <person name="Lipzen A."/>
            <person name="Yoshinaga Y."/>
            <person name="Schmutz J."/>
            <person name="Saski C."/>
            <person name="Vermerris W."/>
            <person name="Kresovich S."/>
        </authorList>
    </citation>
    <scope>NUCLEOTIDE SEQUENCE</scope>
</reference>
<protein>
    <submittedName>
        <fullName evidence="2">Uncharacterized protein</fullName>
    </submittedName>
</protein>
<evidence type="ECO:0000313" key="3">
    <source>
        <dbReference type="Proteomes" id="UP000807115"/>
    </source>
</evidence>
<dbReference type="AlphaFoldDB" id="A0A921TZS3"/>
<feature type="region of interest" description="Disordered" evidence="1">
    <location>
        <begin position="96"/>
        <end position="176"/>
    </location>
</feature>
<evidence type="ECO:0000256" key="1">
    <source>
        <dbReference type="SAM" id="MobiDB-lite"/>
    </source>
</evidence>
<gene>
    <name evidence="2" type="ORF">BDA96_10G026300</name>
</gene>
<dbReference type="Proteomes" id="UP000807115">
    <property type="component" value="Chromosome 10"/>
</dbReference>
<proteinExistence type="predicted"/>
<name>A0A921TZS3_SORBI</name>